<dbReference type="Pfam" id="PF13456">
    <property type="entry name" value="RVT_3"/>
    <property type="match status" value="1"/>
</dbReference>
<dbReference type="Gene3D" id="3.30.420.10">
    <property type="entry name" value="Ribonuclease H-like superfamily/Ribonuclease H"/>
    <property type="match status" value="1"/>
</dbReference>
<dbReference type="GO" id="GO:0004523">
    <property type="term" value="F:RNA-DNA hybrid ribonuclease activity"/>
    <property type="evidence" value="ECO:0007669"/>
    <property type="project" value="InterPro"/>
</dbReference>
<name>A0AAW2L2F6_SESRA</name>
<comment type="caution">
    <text evidence="2">The sequence shown here is derived from an EMBL/GenBank/DDBJ whole genome shotgun (WGS) entry which is preliminary data.</text>
</comment>
<dbReference type="GO" id="GO:0003676">
    <property type="term" value="F:nucleic acid binding"/>
    <property type="evidence" value="ECO:0007669"/>
    <property type="project" value="InterPro"/>
</dbReference>
<dbReference type="PANTHER" id="PTHR48475:SF2">
    <property type="entry name" value="RIBONUCLEASE H"/>
    <property type="match status" value="1"/>
</dbReference>
<dbReference type="InterPro" id="IPR012337">
    <property type="entry name" value="RNaseH-like_sf"/>
</dbReference>
<evidence type="ECO:0000259" key="1">
    <source>
        <dbReference type="Pfam" id="PF13456"/>
    </source>
</evidence>
<organism evidence="2">
    <name type="scientific">Sesamum radiatum</name>
    <name type="common">Black benniseed</name>
    <dbReference type="NCBI Taxonomy" id="300843"/>
    <lineage>
        <taxon>Eukaryota</taxon>
        <taxon>Viridiplantae</taxon>
        <taxon>Streptophyta</taxon>
        <taxon>Embryophyta</taxon>
        <taxon>Tracheophyta</taxon>
        <taxon>Spermatophyta</taxon>
        <taxon>Magnoliopsida</taxon>
        <taxon>eudicotyledons</taxon>
        <taxon>Gunneridae</taxon>
        <taxon>Pentapetalae</taxon>
        <taxon>asterids</taxon>
        <taxon>lamiids</taxon>
        <taxon>Lamiales</taxon>
        <taxon>Pedaliaceae</taxon>
        <taxon>Sesamum</taxon>
    </lineage>
</organism>
<proteinExistence type="predicted"/>
<reference evidence="2" key="1">
    <citation type="submission" date="2020-06" db="EMBL/GenBank/DDBJ databases">
        <authorList>
            <person name="Li T."/>
            <person name="Hu X."/>
            <person name="Zhang T."/>
            <person name="Song X."/>
            <person name="Zhang H."/>
            <person name="Dai N."/>
            <person name="Sheng W."/>
            <person name="Hou X."/>
            <person name="Wei L."/>
        </authorList>
    </citation>
    <scope>NUCLEOTIDE SEQUENCE</scope>
    <source>
        <strain evidence="2">G02</strain>
        <tissue evidence="2">Leaf</tissue>
    </source>
</reference>
<evidence type="ECO:0000313" key="2">
    <source>
        <dbReference type="EMBL" id="KAL0313455.1"/>
    </source>
</evidence>
<gene>
    <name evidence="2" type="ORF">Sradi_5744800</name>
</gene>
<dbReference type="PANTHER" id="PTHR48475">
    <property type="entry name" value="RIBONUCLEASE H"/>
    <property type="match status" value="1"/>
</dbReference>
<dbReference type="EMBL" id="JACGWJ010000026">
    <property type="protein sequence ID" value="KAL0313455.1"/>
    <property type="molecule type" value="Genomic_DNA"/>
</dbReference>
<dbReference type="InterPro" id="IPR002156">
    <property type="entry name" value="RNaseH_domain"/>
</dbReference>
<feature type="domain" description="RNase H type-1" evidence="1">
    <location>
        <begin position="17"/>
        <end position="81"/>
    </location>
</feature>
<dbReference type="AlphaFoldDB" id="A0AAW2L2F6"/>
<reference evidence="2" key="2">
    <citation type="journal article" date="2024" name="Plant">
        <title>Genomic evolution and insights into agronomic trait innovations of Sesamum species.</title>
        <authorList>
            <person name="Miao H."/>
            <person name="Wang L."/>
            <person name="Qu L."/>
            <person name="Liu H."/>
            <person name="Sun Y."/>
            <person name="Le M."/>
            <person name="Wang Q."/>
            <person name="Wei S."/>
            <person name="Zheng Y."/>
            <person name="Lin W."/>
            <person name="Duan Y."/>
            <person name="Cao H."/>
            <person name="Xiong S."/>
            <person name="Wang X."/>
            <person name="Wei L."/>
            <person name="Li C."/>
            <person name="Ma Q."/>
            <person name="Ju M."/>
            <person name="Zhao R."/>
            <person name="Li G."/>
            <person name="Mu C."/>
            <person name="Tian Q."/>
            <person name="Mei H."/>
            <person name="Zhang T."/>
            <person name="Gao T."/>
            <person name="Zhang H."/>
        </authorList>
    </citation>
    <scope>NUCLEOTIDE SEQUENCE</scope>
    <source>
        <strain evidence="2">G02</strain>
    </source>
</reference>
<dbReference type="InterPro" id="IPR036397">
    <property type="entry name" value="RNaseH_sf"/>
</dbReference>
<sequence length="110" mass="12013">MTVEDTSSDQVWLLHMDGSSTIQGSGAGIVITSPQGEDLEFAIKFNFKASNNEAEYEALVIGIRMAHEAGARHLLAYSDDRWEAARLKTRATHFLVQAGTSTKDPTLTLC</sequence>
<protein>
    <recommendedName>
        <fullName evidence="1">RNase H type-1 domain-containing protein</fullName>
    </recommendedName>
</protein>
<dbReference type="SUPFAM" id="SSF53098">
    <property type="entry name" value="Ribonuclease H-like"/>
    <property type="match status" value="1"/>
</dbReference>
<accession>A0AAW2L2F6</accession>